<comment type="caution">
    <text evidence="1">The sequence shown here is derived from an EMBL/GenBank/DDBJ whole genome shotgun (WGS) entry which is preliminary data.</text>
</comment>
<protein>
    <submittedName>
        <fullName evidence="1">Uncharacterized protein</fullName>
    </submittedName>
</protein>
<organism evidence="1 2">
    <name type="scientific">Solanum tuberosum</name>
    <name type="common">Potato</name>
    <dbReference type="NCBI Taxonomy" id="4113"/>
    <lineage>
        <taxon>Eukaryota</taxon>
        <taxon>Viridiplantae</taxon>
        <taxon>Streptophyta</taxon>
        <taxon>Embryophyta</taxon>
        <taxon>Tracheophyta</taxon>
        <taxon>Spermatophyta</taxon>
        <taxon>Magnoliopsida</taxon>
        <taxon>eudicotyledons</taxon>
        <taxon>Gunneridae</taxon>
        <taxon>Pentapetalae</taxon>
        <taxon>asterids</taxon>
        <taxon>lamiids</taxon>
        <taxon>Solanales</taxon>
        <taxon>Solanaceae</taxon>
        <taxon>Solanoideae</taxon>
        <taxon>Solaneae</taxon>
        <taxon>Solanum</taxon>
    </lineage>
</organism>
<proteinExistence type="predicted"/>
<gene>
    <name evidence="1" type="ORF">KY290_001030</name>
</gene>
<dbReference type="EMBL" id="JAIVGD010000001">
    <property type="protein sequence ID" value="KAH0781432.1"/>
    <property type="molecule type" value="Genomic_DNA"/>
</dbReference>
<accession>A0ABQ7WKY3</accession>
<evidence type="ECO:0000313" key="1">
    <source>
        <dbReference type="EMBL" id="KAH0781432.1"/>
    </source>
</evidence>
<dbReference type="Proteomes" id="UP000826656">
    <property type="component" value="Unassembled WGS sequence"/>
</dbReference>
<sequence length="118" mass="12420">MELAAAGAHHRCSLRGADVAVIFSPEREATGGAISVLLLLRTDTSWLLANWSFCQRWRFAGGLRAPVGARHCCPTAGFTAAAGRHCTLLVLQAALAGKKDGEEGKGVWAADSEMRGGE</sequence>
<name>A0ABQ7WKY3_SOLTU</name>
<keyword evidence="2" id="KW-1185">Reference proteome</keyword>
<evidence type="ECO:0000313" key="2">
    <source>
        <dbReference type="Proteomes" id="UP000826656"/>
    </source>
</evidence>
<reference evidence="1 2" key="1">
    <citation type="journal article" date="2021" name="bioRxiv">
        <title>Chromosome-scale and haplotype-resolved genome assembly of a tetraploid potato cultivar.</title>
        <authorList>
            <person name="Sun H."/>
            <person name="Jiao W.-B."/>
            <person name="Krause K."/>
            <person name="Campoy J.A."/>
            <person name="Goel M."/>
            <person name="Folz-Donahue K."/>
            <person name="Kukat C."/>
            <person name="Huettel B."/>
            <person name="Schneeberger K."/>
        </authorList>
    </citation>
    <scope>NUCLEOTIDE SEQUENCE [LARGE SCALE GENOMIC DNA]</scope>
    <source>
        <strain evidence="1">SolTubOtavaFocal</strain>
        <tissue evidence="1">Leaves</tissue>
    </source>
</reference>